<evidence type="ECO:0000313" key="2">
    <source>
        <dbReference type="Proteomes" id="UP000320055"/>
    </source>
</evidence>
<dbReference type="AlphaFoldDB" id="A0A563W5Q7"/>
<dbReference type="Proteomes" id="UP000320055">
    <property type="component" value="Unassembled WGS sequence"/>
</dbReference>
<gene>
    <name evidence="1" type="ORF">H1P_990018</name>
</gene>
<proteinExistence type="predicted"/>
<name>A0A563W5Q7_9CYAN</name>
<reference evidence="1 2" key="1">
    <citation type="submission" date="2019-01" db="EMBL/GenBank/DDBJ databases">
        <authorList>
            <person name="Brito A."/>
        </authorList>
    </citation>
    <scope>NUCLEOTIDE SEQUENCE [LARGE SCALE GENOMIC DNA]</scope>
    <source>
        <strain evidence="1">1</strain>
    </source>
</reference>
<organism evidence="1 2">
    <name type="scientific">Hyella patelloides LEGE 07179</name>
    <dbReference type="NCBI Taxonomy" id="945734"/>
    <lineage>
        <taxon>Bacteria</taxon>
        <taxon>Bacillati</taxon>
        <taxon>Cyanobacteriota</taxon>
        <taxon>Cyanophyceae</taxon>
        <taxon>Pleurocapsales</taxon>
        <taxon>Hyellaceae</taxon>
        <taxon>Hyella</taxon>
    </lineage>
</organism>
<protein>
    <submittedName>
        <fullName evidence="1">Uncharacterized protein</fullName>
    </submittedName>
</protein>
<dbReference type="RefSeq" id="WP_144868606.1">
    <property type="nucleotide sequence ID" value="NZ_LR213855.1"/>
</dbReference>
<evidence type="ECO:0000313" key="1">
    <source>
        <dbReference type="EMBL" id="VEP18980.1"/>
    </source>
</evidence>
<keyword evidence="2" id="KW-1185">Reference proteome</keyword>
<dbReference type="EMBL" id="CAACVJ010000708">
    <property type="protein sequence ID" value="VEP18980.1"/>
    <property type="molecule type" value="Genomic_DNA"/>
</dbReference>
<sequence length="432" mass="50751">MLDRGQFDYDRFSIEEKEKILYDSIWQWLQRDSSELIIEKFRYLFIKGNGCNCPQARAALEAIVNSENAQQDFTFVFNRCCHLIINEWQTNPRLRIKIPLLVNQIDLALPPGSTQSRTTRKLRNLIIIFKGSEQYLKLKRLGNLIEQSRENSHIYKQQTVGKLIQRYPYLHQQCLLGEDSSYEFTQTITNIQKGIQHRYELDLSRYITYRVRLVEIVRKYKANKQTKIPKKIIQPVKNPTLLSDRQLDRGLRQYLGVIENGYTHHSLALKFRDNFVHINSHKELKQSLYNYLILGLNCDYSREVLNPKLFNYLDSILPDIHANKVDEFTLLRTCSLLLKFLVVDSIYNMNHYLFVDMIAHIGEIKVIGLLLKIVLLCDKAKPYLEQRFAILFSHYESFIQDGVPWLINSLENLQLALSVHLGKVDLSLVKII</sequence>
<accession>A0A563W5Q7</accession>
<dbReference type="OrthoDB" id="580965at2"/>